<reference evidence="1 2" key="1">
    <citation type="journal article" date="2016" name="Front. Microbiol.">
        <title>Genomic Resource of Rice Seed Associated Bacteria.</title>
        <authorList>
            <person name="Midha S."/>
            <person name="Bansal K."/>
            <person name="Sharma S."/>
            <person name="Kumar N."/>
            <person name="Patil P.P."/>
            <person name="Chaudhry V."/>
            <person name="Patil P.B."/>
        </authorList>
    </citation>
    <scope>NUCLEOTIDE SEQUENCE [LARGE SCALE GENOMIC DNA]</scope>
    <source>
        <strain evidence="1 2">NS220</strain>
    </source>
</reference>
<dbReference type="EMBL" id="LDRT01000033">
    <property type="protein sequence ID" value="KTR95358.1"/>
    <property type="molecule type" value="Genomic_DNA"/>
</dbReference>
<dbReference type="OrthoDB" id="5082769at2"/>
<organism evidence="1 2">
    <name type="scientific">Microbacterium testaceum</name>
    <name type="common">Aureobacterium testaceum</name>
    <name type="synonym">Brevibacterium testaceum</name>
    <dbReference type="NCBI Taxonomy" id="2033"/>
    <lineage>
        <taxon>Bacteria</taxon>
        <taxon>Bacillati</taxon>
        <taxon>Actinomycetota</taxon>
        <taxon>Actinomycetes</taxon>
        <taxon>Micrococcales</taxon>
        <taxon>Microbacteriaceae</taxon>
        <taxon>Microbacterium</taxon>
    </lineage>
</organism>
<sequence length="77" mass="8236">MLDTSPHSDGPAIAREARAAVDWIDTTTPRTLDAHDADGIRVGDILRYERDGYTLEGVVIDTDGHTATTNLGDSVAI</sequence>
<accession>A0A147EYQ9</accession>
<dbReference type="AlphaFoldDB" id="A0A147EYQ9"/>
<comment type="caution">
    <text evidence="1">The sequence shown here is derived from an EMBL/GenBank/DDBJ whole genome shotgun (WGS) entry which is preliminary data.</text>
</comment>
<evidence type="ECO:0000313" key="1">
    <source>
        <dbReference type="EMBL" id="KTR95358.1"/>
    </source>
</evidence>
<proteinExistence type="predicted"/>
<dbReference type="PATRIC" id="fig|2033.6.peg.2177"/>
<protein>
    <submittedName>
        <fullName evidence="1">Uncharacterized protein</fullName>
    </submittedName>
</protein>
<dbReference type="Proteomes" id="UP000075025">
    <property type="component" value="Unassembled WGS sequence"/>
</dbReference>
<evidence type="ECO:0000313" key="2">
    <source>
        <dbReference type="Proteomes" id="UP000075025"/>
    </source>
</evidence>
<gene>
    <name evidence="1" type="ORF">NS220_06015</name>
</gene>
<name>A0A147EYQ9_MICTE</name>